<evidence type="ECO:0000256" key="9">
    <source>
        <dbReference type="PROSITE-ProRule" id="PRU00708"/>
    </source>
</evidence>
<feature type="repeat" description="PPR" evidence="9">
    <location>
        <begin position="139"/>
        <end position="173"/>
    </location>
</feature>
<dbReference type="GO" id="GO:0008194">
    <property type="term" value="F:UDP-glycosyltransferase activity"/>
    <property type="evidence" value="ECO:0007669"/>
    <property type="project" value="InterPro"/>
</dbReference>
<sequence length="1365" mass="152476">MASSATLLSLSPLPSHSPLNNHSGSPKIPTIRYRLSRLCQEGQLHLARQLFDTLPRPSTVLWNTIIIGLVCNNFPDEALLFYSNMKSSSPQVKCDSYTYSSILKACADTRNLVVDGKMAPGHSGHDLVRKVFDTMRKRTVVAWNTLIAWYVRTERYAEAMKQFRLMLKLGIKPSPVSFVNVFPALSCLRDLKKANVVHGMLVKFGSEYVNDLYVVSSAIFMYAELGRLECSKKVFDSCLERNTEVWNTMISAYVQNNCPFEGIQLFLQAMESEDAALDEVTLLSAIAAVSHLQKFELAEQLHAFVVKNVAVSQVCVMNALIAMYSRCNSTDVSFKIFDYMPEKDVVSWNTMISAFVQNGLNDEALMLFYEMQKQGMMIDSVAVTALLSAASDLRNPNIGKQTHGYLLRNGIQFEGMDSYLIDMYAKSGLIEAAQNVFEKSYSHERDQATWNAMMSGYTQNGLVHQAFLVLRQMLDQKITPNVVTLASILPACNPSGYIDWGKQLHGFSIRNDLDQNVFVATALIDMYSKSGSIANAENVFRKASERSIVTYSTMILGYGQHGMGESALSMFHTIQKSGIRPDAVTFVAILSACSYSGLVDEGLQIFESMRTVYNIQPSTEHFCCVADMLGRVGRVDEAYEFVVGLGEHGNAMEIWGSLLAACRIHKQFELGKVVAMKLLEMEKRNGKTGYHVLLSNIYAEERNWENVDIVRRQMRERGLKKETGSSWIEIAGYMNHFASKDRKHPQSDQIYNINKAGLDLHTSHFLWIGSPLIHHGLKCYTEMNKFELVEIPATGTGHLTSTVELANILVTQDELLSVARLTHKLPFNPNMVQNIQSLSVSFAGKSLSYSKGMTSSSSSFPSTNCYITSQTSPTSPCKTLQKMNKFELVFIPMPGMGHLVSTVEMATLLVTRDPRLSITMLAMKMPFDSKASEYIQSLSESLSNNPSIRLIALPELPVPKDSKDLLLKVLLDSYKPHVKEAVSSLLTNPLAGFVLDMFTTTMVDVAKELGVPSYVYYTSSAAYLAFSLHLEEIYRQKNSNEAVNPQFKNPDFDLRVSSLIHPIPSKVIPGIFFMEKGAVWIYEETKRLRTEMKGVLINTFEELESHAICSLSSASSLNLPPLYSIGPILHLNNNKIEGTDRADVLKWLDEQPPSSVVFLCFGSRGSFEKGQVEEIAEGLERSGVRFVWTLRKPPPKEVFQDPTDYTDFKDILPEGFLDRTAEVGRVIGWAPQVEILGHPATGGFVSHCGWNSTLESLWHGVPMATWPMYAEQQFNAYEMVVELGLAVEITVEYRKEGAGDEPRVVSGEEIERGIRKLMEEDSEVRKKVKGVSEESRRCVMEGGSSYISTGKFIEDVLARSPGGRC</sequence>
<feature type="repeat" description="PPR" evidence="9">
    <location>
        <begin position="242"/>
        <end position="277"/>
    </location>
</feature>
<proteinExistence type="inferred from homology"/>
<dbReference type="FunFam" id="1.25.40.10:FF:000496">
    <property type="entry name" value="Pentatricopeptide repeat-containing protein chloroplastic"/>
    <property type="match status" value="1"/>
</dbReference>
<dbReference type="GO" id="GO:0003729">
    <property type="term" value="F:mRNA binding"/>
    <property type="evidence" value="ECO:0007669"/>
    <property type="project" value="UniProtKB-ARBA"/>
</dbReference>
<reference evidence="10 11" key="1">
    <citation type="journal article" date="2021" name="Hortic Res">
        <title>The domestication of Cucurbita argyrosperma as revealed by the genome of its wild relative.</title>
        <authorList>
            <person name="Barrera-Redondo J."/>
            <person name="Sanchez-de la Vega G."/>
            <person name="Aguirre-Liguori J.A."/>
            <person name="Castellanos-Morales G."/>
            <person name="Gutierrez-Guerrero Y.T."/>
            <person name="Aguirre-Dugua X."/>
            <person name="Aguirre-Planter E."/>
            <person name="Tenaillon M.I."/>
            <person name="Lira-Saade R."/>
            <person name="Eguiarte L.E."/>
        </authorList>
    </citation>
    <scope>NUCLEOTIDE SEQUENCE [LARGE SCALE GENOMIC DNA]</scope>
    <source>
        <strain evidence="10">JBR-2021</strain>
    </source>
</reference>
<feature type="non-terminal residue" evidence="10">
    <location>
        <position position="1"/>
    </location>
</feature>
<dbReference type="PROSITE" id="PS00375">
    <property type="entry name" value="UDPGT"/>
    <property type="match status" value="1"/>
</dbReference>
<evidence type="ECO:0000256" key="6">
    <source>
        <dbReference type="ARBA" id="ARBA00022679"/>
    </source>
</evidence>
<dbReference type="InterPro" id="IPR002213">
    <property type="entry name" value="UDP_glucos_trans"/>
</dbReference>
<dbReference type="CDD" id="cd03784">
    <property type="entry name" value="GT1_Gtf-like"/>
    <property type="match status" value="1"/>
</dbReference>
<feature type="repeat" description="PPR" evidence="9">
    <location>
        <begin position="582"/>
        <end position="612"/>
    </location>
</feature>
<dbReference type="Pfam" id="PF00201">
    <property type="entry name" value="UDPGT"/>
    <property type="match status" value="1"/>
</dbReference>
<evidence type="ECO:0000256" key="7">
    <source>
        <dbReference type="ARBA" id="ARBA00022737"/>
    </source>
</evidence>
<keyword evidence="6" id="KW-0808">Transferase</keyword>
<evidence type="ECO:0000256" key="8">
    <source>
        <dbReference type="ARBA" id="ARBA00022946"/>
    </source>
</evidence>
<dbReference type="GO" id="GO:0009507">
    <property type="term" value="C:chloroplast"/>
    <property type="evidence" value="ECO:0007669"/>
    <property type="project" value="UniProtKB-SubCell"/>
</dbReference>
<dbReference type="InterPro" id="IPR046848">
    <property type="entry name" value="E_motif"/>
</dbReference>
<evidence type="ECO:0000256" key="1">
    <source>
        <dbReference type="ARBA" id="ARBA00004229"/>
    </source>
</evidence>
<dbReference type="NCBIfam" id="TIGR00756">
    <property type="entry name" value="PPR"/>
    <property type="match status" value="5"/>
</dbReference>
<comment type="pathway">
    <text evidence="2">Secondary metabolite biosynthesis; terpenoid biosynthesis.</text>
</comment>
<feature type="repeat" description="PPR" evidence="9">
    <location>
        <begin position="344"/>
        <end position="378"/>
    </location>
</feature>
<evidence type="ECO:0000313" key="10">
    <source>
        <dbReference type="EMBL" id="KAG6591795.1"/>
    </source>
</evidence>
<keyword evidence="7" id="KW-0677">Repeat</keyword>
<dbReference type="PANTHER" id="PTHR47926:SF452">
    <property type="entry name" value="PENTATRICOPEPTIDE REPEAT-CONTAINING PROTEIN"/>
    <property type="match status" value="1"/>
</dbReference>
<feature type="repeat" description="PPR" evidence="9">
    <location>
        <begin position="446"/>
        <end position="480"/>
    </location>
</feature>
<dbReference type="FunFam" id="1.25.40.10:FF:000645">
    <property type="entry name" value="Pentatricopeptide repeat-containing protein chloroplastic"/>
    <property type="match status" value="1"/>
</dbReference>
<dbReference type="InterPro" id="IPR002885">
    <property type="entry name" value="PPR_rpt"/>
</dbReference>
<comment type="similarity">
    <text evidence="3">Belongs to the UDP-glycosyltransferase family.</text>
</comment>
<keyword evidence="8" id="KW-0809">Transit peptide</keyword>
<evidence type="ECO:0000256" key="5">
    <source>
        <dbReference type="ARBA" id="ARBA00022640"/>
    </source>
</evidence>
<comment type="subcellular location">
    <subcellularLocation>
        <location evidence="1">Plastid</location>
        <location evidence="1">Chloroplast</location>
    </subcellularLocation>
</comment>
<dbReference type="InterPro" id="IPR046960">
    <property type="entry name" value="PPR_At4g14850-like_plant"/>
</dbReference>
<organism evidence="10 11">
    <name type="scientific">Cucurbita argyrosperma subsp. sororia</name>
    <dbReference type="NCBI Taxonomy" id="37648"/>
    <lineage>
        <taxon>Eukaryota</taxon>
        <taxon>Viridiplantae</taxon>
        <taxon>Streptophyta</taxon>
        <taxon>Embryophyta</taxon>
        <taxon>Tracheophyta</taxon>
        <taxon>Spermatophyta</taxon>
        <taxon>Magnoliopsida</taxon>
        <taxon>eudicotyledons</taxon>
        <taxon>Gunneridae</taxon>
        <taxon>Pentapetalae</taxon>
        <taxon>rosids</taxon>
        <taxon>fabids</taxon>
        <taxon>Cucurbitales</taxon>
        <taxon>Cucurbitaceae</taxon>
        <taxon>Cucurbiteae</taxon>
        <taxon>Cucurbita</taxon>
    </lineage>
</organism>
<keyword evidence="4" id="KW-0150">Chloroplast</keyword>
<dbReference type="PROSITE" id="PS51375">
    <property type="entry name" value="PPR"/>
    <property type="match status" value="6"/>
</dbReference>
<keyword evidence="5" id="KW-0934">Plastid</keyword>
<dbReference type="Proteomes" id="UP000685013">
    <property type="component" value="Chromosome 9"/>
</dbReference>
<protein>
    <submittedName>
        <fullName evidence="10">Pentatricopeptide repeat-containing protein, chloroplastic</fullName>
    </submittedName>
</protein>
<keyword evidence="11" id="KW-1185">Reference proteome</keyword>
<evidence type="ECO:0000256" key="2">
    <source>
        <dbReference type="ARBA" id="ARBA00004721"/>
    </source>
</evidence>
<evidence type="ECO:0000256" key="3">
    <source>
        <dbReference type="ARBA" id="ARBA00009995"/>
    </source>
</evidence>
<gene>
    <name evidence="10" type="primary">PCMP-E95</name>
    <name evidence="10" type="ORF">SDJN03_14141</name>
</gene>
<dbReference type="Pfam" id="PF20431">
    <property type="entry name" value="E_motif"/>
    <property type="match status" value="1"/>
</dbReference>
<name>A0AAV6N4W0_9ROSI</name>
<feature type="repeat" description="PPR" evidence="9">
    <location>
        <begin position="547"/>
        <end position="581"/>
    </location>
</feature>
<dbReference type="Pfam" id="PF13041">
    <property type="entry name" value="PPR_2"/>
    <property type="match status" value="5"/>
</dbReference>
<dbReference type="EMBL" id="JAGKQH010000009">
    <property type="protein sequence ID" value="KAG6591795.1"/>
    <property type="molecule type" value="Genomic_DNA"/>
</dbReference>
<evidence type="ECO:0000256" key="4">
    <source>
        <dbReference type="ARBA" id="ARBA00022528"/>
    </source>
</evidence>
<evidence type="ECO:0000313" key="11">
    <source>
        <dbReference type="Proteomes" id="UP000685013"/>
    </source>
</evidence>
<dbReference type="Pfam" id="PF01535">
    <property type="entry name" value="PPR"/>
    <property type="match status" value="3"/>
</dbReference>
<dbReference type="PANTHER" id="PTHR47926">
    <property type="entry name" value="PENTATRICOPEPTIDE REPEAT-CONTAINING PROTEIN"/>
    <property type="match status" value="1"/>
</dbReference>
<dbReference type="FunFam" id="3.40.50.2000:FF:000056">
    <property type="entry name" value="Glycosyltransferase"/>
    <property type="match status" value="1"/>
</dbReference>
<comment type="caution">
    <text evidence="10">The sequence shown here is derived from an EMBL/GenBank/DDBJ whole genome shotgun (WGS) entry which is preliminary data.</text>
</comment>
<dbReference type="GO" id="GO:0009451">
    <property type="term" value="P:RNA modification"/>
    <property type="evidence" value="ECO:0007669"/>
    <property type="project" value="InterPro"/>
</dbReference>
<dbReference type="InterPro" id="IPR035595">
    <property type="entry name" value="UDP_glycos_trans_CS"/>
</dbReference>
<dbReference type="FunFam" id="1.25.40.10:FF:000573">
    <property type="entry name" value="Pentatricopeptide repeat-containing protein mitochondrial"/>
    <property type="match status" value="1"/>
</dbReference>
<accession>A0AAV6N4W0</accession>